<comment type="subcellular location">
    <subcellularLocation>
        <location evidence="1">Lysosome lumen</location>
    </subcellularLocation>
</comment>
<dbReference type="GO" id="GO:0006396">
    <property type="term" value="P:RNA processing"/>
    <property type="evidence" value="ECO:0007669"/>
    <property type="project" value="InterPro"/>
</dbReference>
<dbReference type="InterPro" id="IPR036430">
    <property type="entry name" value="RNase_T2-like_sf"/>
</dbReference>
<feature type="compositionally biased region" description="Low complexity" evidence="4">
    <location>
        <begin position="317"/>
        <end position="326"/>
    </location>
</feature>
<dbReference type="SMART" id="SM00552">
    <property type="entry name" value="ADEAMc"/>
    <property type="match status" value="1"/>
</dbReference>
<feature type="compositionally biased region" description="Low complexity" evidence="4">
    <location>
        <begin position="287"/>
        <end position="301"/>
    </location>
</feature>
<organism evidence="6 7">
    <name type="scientific">Crotalus adamanteus</name>
    <name type="common">Eastern diamondback rattlesnake</name>
    <dbReference type="NCBI Taxonomy" id="8729"/>
    <lineage>
        <taxon>Eukaryota</taxon>
        <taxon>Metazoa</taxon>
        <taxon>Chordata</taxon>
        <taxon>Craniata</taxon>
        <taxon>Vertebrata</taxon>
        <taxon>Euteleostomi</taxon>
        <taxon>Lepidosauria</taxon>
        <taxon>Squamata</taxon>
        <taxon>Bifurcata</taxon>
        <taxon>Unidentata</taxon>
        <taxon>Episquamata</taxon>
        <taxon>Toxicofera</taxon>
        <taxon>Serpentes</taxon>
        <taxon>Colubroidea</taxon>
        <taxon>Viperidae</taxon>
        <taxon>Crotalinae</taxon>
        <taxon>Crotalus</taxon>
    </lineage>
</organism>
<comment type="similarity">
    <text evidence="2 3">Belongs to the RNase T2 family.</text>
</comment>
<dbReference type="InterPro" id="IPR018188">
    <property type="entry name" value="RNase_T2_His_AS_1"/>
</dbReference>
<dbReference type="GO" id="GO:0003725">
    <property type="term" value="F:double-stranded RNA binding"/>
    <property type="evidence" value="ECO:0007669"/>
    <property type="project" value="TreeGrafter"/>
</dbReference>
<evidence type="ECO:0000256" key="3">
    <source>
        <dbReference type="RuleBase" id="RU004328"/>
    </source>
</evidence>
<dbReference type="SUPFAM" id="SSF55895">
    <property type="entry name" value="Ribonuclease Rh-like"/>
    <property type="match status" value="1"/>
</dbReference>
<accession>A0AAW1AWB9</accession>
<protein>
    <submittedName>
        <fullName evidence="6">Adenosine deaminase domain-containing protein 2</fullName>
    </submittedName>
</protein>
<feature type="region of interest" description="Disordered" evidence="4">
    <location>
        <begin position="271"/>
        <end position="304"/>
    </location>
</feature>
<sequence length="829" mass="92128">MSPGSSPRGGSESSWRLLLAEQVGGWILQGTGVGVSDMPLSWAMLGFLSTGSFLYLLSFEKVWGKSEKNHSRLCPWECLIFVQMWPSSFCVSLPSQLDCVMSENATNWTIHGLWPSDIQECCLYWGLFPSDLSNLVPQLDRHWPTFTNLSNFQFWEKEWRKHGTCAGCIETLNSPNKFFGAALFLRTKYNIDRAFEKAEIIPTCRRSYQLSSFVDALEPLLGPQYQLQCVTDGQGREMLVQIKVSLFSNFSRGCVADPPVGISPYHPCKPQEGIPSWAPSPGKEGRGQAPPQTRPAQPRLPGLRSRHLLQAGALRTRSSPARRAGPPWAPPPAPPGSHRLAGGFWELKATPLPLACRFRRRPAETAGVLLVHFCRKRKERKKDGMEDANCREVGFAPPYREGQRSPPWKEEKLPPGAREDLDPPGDAAGRGPALAQKAGPEAELCLLPPSKPSESFHQERCAAVTQVLCEMLLEKQPAYHGCLGNLAAFILEREVAESQGACRETYELVALGTGDACYSGWMEFDGHRLHDLHGLVVARRALMRYLYKQLLLCCSQDPVALKEGIFCWVKGEEHLRLKPECHLHLYLSQMPHGAASKLHSRLLQSNPSADLHVRVKGQFTSVSYCSPTMLSSHVYCASGSDKLTRWSVLGVQGALLSHFLQPVYITSIVLADPYHNCDCLHQFINERVQLGPGEGLPAPYCHKKIYLFEGPPVAPPSSSSECALLSLNWCAGDEMLECVNGAVGKAERDIADPGGESRPSRLCKAAMLKSFRKVAQEMNREDLVLLSTYHEAKVHATAYQNAKLQLYTYLSVQGLSKWPQKHLVDSFCR</sequence>
<evidence type="ECO:0000259" key="5">
    <source>
        <dbReference type="PROSITE" id="PS50141"/>
    </source>
</evidence>
<dbReference type="GO" id="GO:0043202">
    <property type="term" value="C:lysosomal lumen"/>
    <property type="evidence" value="ECO:0007669"/>
    <property type="project" value="UniProtKB-SubCell"/>
</dbReference>
<dbReference type="PROSITE" id="PS50141">
    <property type="entry name" value="A_DEAMIN_EDITASE"/>
    <property type="match status" value="1"/>
</dbReference>
<name>A0AAW1AWB9_CROAD</name>
<comment type="caution">
    <text evidence="6">The sequence shown here is derived from an EMBL/GenBank/DDBJ whole genome shotgun (WGS) entry which is preliminary data.</text>
</comment>
<dbReference type="GO" id="GO:0005730">
    <property type="term" value="C:nucleolus"/>
    <property type="evidence" value="ECO:0007669"/>
    <property type="project" value="TreeGrafter"/>
</dbReference>
<evidence type="ECO:0000256" key="1">
    <source>
        <dbReference type="ARBA" id="ARBA00004227"/>
    </source>
</evidence>
<dbReference type="EMBL" id="JAOTOJ010000011">
    <property type="protein sequence ID" value="KAK9394265.1"/>
    <property type="molecule type" value="Genomic_DNA"/>
</dbReference>
<evidence type="ECO:0000256" key="4">
    <source>
        <dbReference type="SAM" id="MobiDB-lite"/>
    </source>
</evidence>
<dbReference type="GO" id="GO:0003726">
    <property type="term" value="F:double-stranded RNA adenosine deaminase activity"/>
    <property type="evidence" value="ECO:0007669"/>
    <property type="project" value="TreeGrafter"/>
</dbReference>
<evidence type="ECO:0000313" key="7">
    <source>
        <dbReference type="Proteomes" id="UP001474421"/>
    </source>
</evidence>
<dbReference type="Pfam" id="PF00445">
    <property type="entry name" value="Ribonuclease_T2"/>
    <property type="match status" value="1"/>
</dbReference>
<feature type="compositionally biased region" description="Basic and acidic residues" evidence="4">
    <location>
        <begin position="381"/>
        <end position="390"/>
    </location>
</feature>
<dbReference type="AlphaFoldDB" id="A0AAW1AWB9"/>
<gene>
    <name evidence="6" type="ORF">NXF25_014793</name>
</gene>
<dbReference type="PROSITE" id="PS00530">
    <property type="entry name" value="RNASE_T2_1"/>
    <property type="match status" value="1"/>
</dbReference>
<evidence type="ECO:0000313" key="6">
    <source>
        <dbReference type="EMBL" id="KAK9394265.1"/>
    </source>
</evidence>
<dbReference type="Proteomes" id="UP001474421">
    <property type="component" value="Unassembled WGS sequence"/>
</dbReference>
<proteinExistence type="inferred from homology"/>
<feature type="domain" description="A to I editase" evidence="5">
    <location>
        <begin position="510"/>
        <end position="821"/>
    </location>
</feature>
<dbReference type="GO" id="GO:0006382">
    <property type="term" value="P:adenosine to inosine editing"/>
    <property type="evidence" value="ECO:0007669"/>
    <property type="project" value="TreeGrafter"/>
</dbReference>
<dbReference type="GO" id="GO:0033897">
    <property type="term" value="F:ribonuclease T2 activity"/>
    <property type="evidence" value="ECO:0007669"/>
    <property type="project" value="InterPro"/>
</dbReference>
<dbReference type="GO" id="GO:0008251">
    <property type="term" value="F:tRNA-specific adenosine deaminase activity"/>
    <property type="evidence" value="ECO:0007669"/>
    <property type="project" value="TreeGrafter"/>
</dbReference>
<dbReference type="InterPro" id="IPR002466">
    <property type="entry name" value="A_deamin"/>
</dbReference>
<feature type="compositionally biased region" description="Basic and acidic residues" evidence="4">
    <location>
        <begin position="401"/>
        <end position="421"/>
    </location>
</feature>
<evidence type="ECO:0000256" key="2">
    <source>
        <dbReference type="ARBA" id="ARBA00007469"/>
    </source>
</evidence>
<reference evidence="6 7" key="1">
    <citation type="journal article" date="2024" name="Proc. Natl. Acad. Sci. U.S.A.">
        <title>The genetic regulatory architecture and epigenomic basis for age-related changes in rattlesnake venom.</title>
        <authorList>
            <person name="Hogan M.P."/>
            <person name="Holding M.L."/>
            <person name="Nystrom G.S."/>
            <person name="Colston T.J."/>
            <person name="Bartlett D.A."/>
            <person name="Mason A.J."/>
            <person name="Ellsworth S.A."/>
            <person name="Rautsaw R.M."/>
            <person name="Lawrence K.C."/>
            <person name="Strickland J.L."/>
            <person name="He B."/>
            <person name="Fraser P."/>
            <person name="Margres M.J."/>
            <person name="Gilbert D.M."/>
            <person name="Gibbs H.L."/>
            <person name="Parkinson C.L."/>
            <person name="Rokyta D.R."/>
        </authorList>
    </citation>
    <scope>NUCLEOTIDE SEQUENCE [LARGE SCALE GENOMIC DNA]</scope>
    <source>
        <strain evidence="6">DRR0105</strain>
    </source>
</reference>
<dbReference type="PANTHER" id="PTHR10910">
    <property type="entry name" value="EUKARYOTE SPECIFIC DSRNA BINDING PROTEIN"/>
    <property type="match status" value="1"/>
</dbReference>
<dbReference type="InterPro" id="IPR001568">
    <property type="entry name" value="RNase_T2-like"/>
</dbReference>
<dbReference type="Pfam" id="PF02137">
    <property type="entry name" value="A_deamin"/>
    <property type="match status" value="1"/>
</dbReference>
<dbReference type="PANTHER" id="PTHR10910:SF106">
    <property type="entry name" value="ADENOSINE DEAMINASE DOMAIN-CONTAINING PROTEIN 2"/>
    <property type="match status" value="1"/>
</dbReference>
<keyword evidence="7" id="KW-1185">Reference proteome</keyword>
<feature type="region of interest" description="Disordered" evidence="4">
    <location>
        <begin position="381"/>
        <end position="434"/>
    </location>
</feature>
<feature type="region of interest" description="Disordered" evidence="4">
    <location>
        <begin position="316"/>
        <end position="336"/>
    </location>
</feature>
<dbReference type="Gene3D" id="3.90.730.10">
    <property type="entry name" value="Ribonuclease T2-like"/>
    <property type="match status" value="1"/>
</dbReference>